<feature type="transmembrane region" description="Helical" evidence="1">
    <location>
        <begin position="82"/>
        <end position="108"/>
    </location>
</feature>
<dbReference type="EMBL" id="BX284603">
    <property type="protein sequence ID" value="CAA22112.1"/>
    <property type="molecule type" value="Genomic_DNA"/>
</dbReference>
<dbReference type="PANTHER" id="PTHR22718:SF36">
    <property type="entry name" value="G_PROTEIN_RECEP_F1_2 DOMAIN-CONTAINING PROTEIN-RELATED"/>
    <property type="match status" value="1"/>
</dbReference>
<dbReference type="PaxDb" id="6239-Y75B8A.34"/>
<feature type="transmembrane region" description="Helical" evidence="1">
    <location>
        <begin position="48"/>
        <end position="70"/>
    </location>
</feature>
<dbReference type="STRING" id="6239.Y75B8A.34.1"/>
<keyword evidence="1" id="KW-0812">Transmembrane</keyword>
<dbReference type="eggNOG" id="ENOG502THSC">
    <property type="taxonomic scope" value="Eukaryota"/>
</dbReference>
<dbReference type="Gene3D" id="1.20.1070.10">
    <property type="entry name" value="Rhodopsin 7-helix transmembrane proteins"/>
    <property type="match status" value="1"/>
</dbReference>
<feature type="transmembrane region" description="Helical" evidence="1">
    <location>
        <begin position="288"/>
        <end position="311"/>
    </location>
</feature>
<dbReference type="KEGG" id="cel:CELE_Y75B8A.34"/>
<keyword evidence="1" id="KW-0472">Membrane</keyword>
<dbReference type="InParanoid" id="Q9XW59"/>
<feature type="transmembrane region" description="Helical" evidence="1">
    <location>
        <begin position="168"/>
        <end position="187"/>
    </location>
</feature>
<dbReference type="OrthoDB" id="5871355at2759"/>
<dbReference type="GeneID" id="190714"/>
<keyword evidence="1" id="KW-1133">Transmembrane helix</keyword>
<sequence>MIVTSPPVLDVGSVIDLPTYCLQQPCLGTKTTIEALSSSGISFFSSSILAQNVVSLINLVIQLFCVCFIWKNGYLKLSTFFIILFIHSSIISLRVFVYIISSLASAFIIDSRTLSGFYFIQPSLYLDYSSNFFSVAITFLMSLNRCLSFGAKPLNSRIFDGANVVAPVLLALSSSISCAVICIRSSSIERHFLPTTGFINIETKLNWVSLFINRMFFIFPLASIACYIVLFYVLRSQNKQAFTKSKSRNQGEQKVFVQLLITAILYGVTQIFYEAIAFFLITETSLKLFLISIFNVLNYLPEISLPLSVIASKIRLGEKRIARVAPKLTLEMNSVKAVTTGDKI</sequence>
<dbReference type="SUPFAM" id="SSF81321">
    <property type="entry name" value="Family A G protein-coupled receptor-like"/>
    <property type="match status" value="1"/>
</dbReference>
<dbReference type="Proteomes" id="UP000001940">
    <property type="component" value="Chromosome III"/>
</dbReference>
<dbReference type="CTD" id="190714"/>
<proteinExistence type="predicted"/>
<organism evidence="2 3">
    <name type="scientific">Caenorhabditis elegans</name>
    <dbReference type="NCBI Taxonomy" id="6239"/>
    <lineage>
        <taxon>Eukaryota</taxon>
        <taxon>Metazoa</taxon>
        <taxon>Ecdysozoa</taxon>
        <taxon>Nematoda</taxon>
        <taxon>Chromadorea</taxon>
        <taxon>Rhabditida</taxon>
        <taxon>Rhabditina</taxon>
        <taxon>Rhabditomorpha</taxon>
        <taxon>Rhabditoidea</taxon>
        <taxon>Rhabditidae</taxon>
        <taxon>Peloderinae</taxon>
        <taxon>Caenorhabditis</taxon>
    </lineage>
</organism>
<dbReference type="PANTHER" id="PTHR22718">
    <property type="entry name" value="SERPENTINE RECEPTOR, CLASS X"/>
    <property type="match status" value="1"/>
</dbReference>
<dbReference type="PhylomeDB" id="Q9XW59"/>
<feature type="transmembrane region" description="Helical" evidence="1">
    <location>
        <begin position="207"/>
        <end position="234"/>
    </location>
</feature>
<gene>
    <name evidence="2" type="ORF">CELE_Y75B8A.34</name>
    <name evidence="2 4" type="ORF">Y75B8A.34</name>
</gene>
<dbReference type="HOGENOM" id="CLU_068967_0_0_1"/>
<evidence type="ECO:0000313" key="3">
    <source>
        <dbReference type="Proteomes" id="UP000001940"/>
    </source>
</evidence>
<evidence type="ECO:0000256" key="1">
    <source>
        <dbReference type="SAM" id="Phobius"/>
    </source>
</evidence>
<keyword evidence="3" id="KW-1185">Reference proteome</keyword>
<dbReference type="AGR" id="WB:WBGene00013564"/>
<dbReference type="UCSC" id="Y75B8A.34">
    <property type="organism name" value="c. elegans"/>
</dbReference>
<reference evidence="2 3" key="1">
    <citation type="journal article" date="1998" name="Science">
        <title>Genome sequence of the nematode C. elegans: a platform for investigating biology.</title>
        <authorList>
            <consortium name="The C. elegans sequencing consortium"/>
            <person name="Sulson J.E."/>
            <person name="Waterston R."/>
        </authorList>
    </citation>
    <scope>NUCLEOTIDE SEQUENCE [LARGE SCALE GENOMIC DNA]</scope>
    <source>
        <strain evidence="2 3">Bristol N2</strain>
    </source>
</reference>
<dbReference type="WormBase" id="Y75B8A.34">
    <property type="protein sequence ID" value="CE23045"/>
    <property type="gene ID" value="WBGene00013564"/>
</dbReference>
<accession>Q9XW59</accession>
<protein>
    <submittedName>
        <fullName evidence="2">Serpentine receptor class gamma</fullName>
    </submittedName>
</protein>
<keyword evidence="2" id="KW-0675">Receptor</keyword>
<name>Q9XW59_CAEEL</name>
<dbReference type="OMA" id="RFAVILY"/>
<feature type="transmembrane region" description="Helical" evidence="1">
    <location>
        <begin position="255"/>
        <end position="282"/>
    </location>
</feature>
<dbReference type="RefSeq" id="NP_499606.1">
    <property type="nucleotide sequence ID" value="NM_067205.1"/>
</dbReference>
<evidence type="ECO:0000313" key="2">
    <source>
        <dbReference type="EMBL" id="CAA22112.1"/>
    </source>
</evidence>
<feature type="transmembrane region" description="Helical" evidence="1">
    <location>
        <begin position="128"/>
        <end position="147"/>
    </location>
</feature>
<dbReference type="PIR" id="T27410">
    <property type="entry name" value="T27410"/>
</dbReference>
<evidence type="ECO:0000313" key="4">
    <source>
        <dbReference type="WormBase" id="Y75B8A.34"/>
    </source>
</evidence>
<dbReference type="SMR" id="Q9XW59"/>
<dbReference type="AlphaFoldDB" id="Q9XW59"/>